<feature type="region of interest" description="Disordered" evidence="1">
    <location>
        <begin position="1"/>
        <end position="35"/>
    </location>
</feature>
<feature type="compositionally biased region" description="Basic and acidic residues" evidence="1">
    <location>
        <begin position="17"/>
        <end position="28"/>
    </location>
</feature>
<gene>
    <name evidence="2" type="ORF">PFISCL1PPCAC_27866</name>
</gene>
<dbReference type="EMBL" id="BTSY01000007">
    <property type="protein sequence ID" value="GMT36569.1"/>
    <property type="molecule type" value="Genomic_DNA"/>
</dbReference>
<sequence>ESGQGAVTEPQLLPFPKIEEPEFDEKFDPSSIDQPTTSFHCHDDEVPTSSTNGTENCEFDALDHSELAHILKNSPRKNQILECVRRGEVVDTNEVLRVELVRAMGQHIIENCESPWNPQLQEIRQFADRFLKPYSASFDCLNYYGTFKSWLRKYIANQRNNPVILNKVKKRKYTTDSDVSTSNADPADSVSDDVKPLLEELNLCRALDAKAKSLLHRTRKYRVGFMKAIGIFRSIDHLPPISLSPESMRSDLLATLNGSKLLTPSWSDAITQLATTLLGESEFWNVTYSKAAPETRPLFLLAAVLRKNGGGSGAVKDNTLRQHVFQIFLNIESPRQARELLTAQGFLLPLIFRIGNNENYFINFGKSEMNVGPSLVDALNTLVAIYHLYGLKHHKFSLDIIRVVEFFMHICTVDTYQNLRPILTRIQRE</sequence>
<feature type="non-terminal residue" evidence="2">
    <location>
        <position position="1"/>
    </location>
</feature>
<reference evidence="2" key="1">
    <citation type="submission" date="2023-10" db="EMBL/GenBank/DDBJ databases">
        <title>Genome assembly of Pristionchus species.</title>
        <authorList>
            <person name="Yoshida K."/>
            <person name="Sommer R.J."/>
        </authorList>
    </citation>
    <scope>NUCLEOTIDE SEQUENCE</scope>
    <source>
        <strain evidence="2">RS5133</strain>
    </source>
</reference>
<protein>
    <submittedName>
        <fullName evidence="2">Uncharacterized protein</fullName>
    </submittedName>
</protein>
<accession>A0AAV5X0P7</accession>
<dbReference type="AlphaFoldDB" id="A0AAV5X0P7"/>
<evidence type="ECO:0000313" key="3">
    <source>
        <dbReference type="Proteomes" id="UP001432322"/>
    </source>
</evidence>
<name>A0AAV5X0P7_9BILA</name>
<comment type="caution">
    <text evidence="2">The sequence shown here is derived from an EMBL/GenBank/DDBJ whole genome shotgun (WGS) entry which is preliminary data.</text>
</comment>
<proteinExistence type="predicted"/>
<dbReference type="Proteomes" id="UP001432322">
    <property type="component" value="Unassembled WGS sequence"/>
</dbReference>
<keyword evidence="3" id="KW-1185">Reference proteome</keyword>
<organism evidence="2 3">
    <name type="scientific">Pristionchus fissidentatus</name>
    <dbReference type="NCBI Taxonomy" id="1538716"/>
    <lineage>
        <taxon>Eukaryota</taxon>
        <taxon>Metazoa</taxon>
        <taxon>Ecdysozoa</taxon>
        <taxon>Nematoda</taxon>
        <taxon>Chromadorea</taxon>
        <taxon>Rhabditida</taxon>
        <taxon>Rhabditina</taxon>
        <taxon>Diplogasteromorpha</taxon>
        <taxon>Diplogasteroidea</taxon>
        <taxon>Neodiplogasteridae</taxon>
        <taxon>Pristionchus</taxon>
    </lineage>
</organism>
<evidence type="ECO:0000256" key="1">
    <source>
        <dbReference type="SAM" id="MobiDB-lite"/>
    </source>
</evidence>
<evidence type="ECO:0000313" key="2">
    <source>
        <dbReference type="EMBL" id="GMT36569.1"/>
    </source>
</evidence>